<feature type="domain" description="Transposase Tc1-like" evidence="1">
    <location>
        <begin position="69"/>
        <end position="130"/>
    </location>
</feature>
<proteinExistence type="predicted"/>
<dbReference type="Pfam" id="PF01498">
    <property type="entry name" value="HTH_Tnp_Tc3_2"/>
    <property type="match status" value="1"/>
</dbReference>
<reference evidence="3" key="1">
    <citation type="submission" date="2025-08" db="UniProtKB">
        <authorList>
            <consortium name="RefSeq"/>
        </authorList>
    </citation>
    <scope>IDENTIFICATION</scope>
</reference>
<accession>A0ABM4BMY0</accession>
<sequence>MGKAEEVSDEIKKLIIKAVGKKMTYKKISELYNVSKPGICHIMKRFRQRKTIESKPRSGRPKVTTEKADRLLVRFCKNNPRMTAVELNSIMHQFYGTNCSVDTTKRRLRQNNLYGRRPVTKPLISARNLRTIKQ</sequence>
<dbReference type="InterPro" id="IPR036388">
    <property type="entry name" value="WH-like_DNA-bd_sf"/>
</dbReference>
<organism evidence="2 3">
    <name type="scientific">Hydra vulgaris</name>
    <name type="common">Hydra</name>
    <name type="synonym">Hydra attenuata</name>
    <dbReference type="NCBI Taxonomy" id="6087"/>
    <lineage>
        <taxon>Eukaryota</taxon>
        <taxon>Metazoa</taxon>
        <taxon>Cnidaria</taxon>
        <taxon>Hydrozoa</taxon>
        <taxon>Hydroidolina</taxon>
        <taxon>Anthoathecata</taxon>
        <taxon>Aplanulata</taxon>
        <taxon>Hydridae</taxon>
        <taxon>Hydra</taxon>
    </lineage>
</organism>
<dbReference type="Proteomes" id="UP001652625">
    <property type="component" value="Chromosome 03"/>
</dbReference>
<dbReference type="SUPFAM" id="SSF46689">
    <property type="entry name" value="Homeodomain-like"/>
    <property type="match status" value="1"/>
</dbReference>
<dbReference type="Gene3D" id="1.10.10.10">
    <property type="entry name" value="Winged helix-like DNA-binding domain superfamily/Winged helix DNA-binding domain"/>
    <property type="match status" value="1"/>
</dbReference>
<dbReference type="RefSeq" id="XP_065650436.1">
    <property type="nucleotide sequence ID" value="XM_065794364.1"/>
</dbReference>
<dbReference type="GeneID" id="136078585"/>
<gene>
    <name evidence="3" type="primary">LOC136078585</name>
</gene>
<name>A0ABM4BMY0_HYDVU</name>
<protein>
    <submittedName>
        <fullName evidence="3">Uncharacterized protein LOC136078585</fullName>
    </submittedName>
</protein>
<evidence type="ECO:0000313" key="2">
    <source>
        <dbReference type="Proteomes" id="UP001652625"/>
    </source>
</evidence>
<evidence type="ECO:0000259" key="1">
    <source>
        <dbReference type="Pfam" id="PF01498"/>
    </source>
</evidence>
<dbReference type="InterPro" id="IPR002492">
    <property type="entry name" value="Transposase_Tc1-like"/>
</dbReference>
<keyword evidence="2" id="KW-1185">Reference proteome</keyword>
<dbReference type="InterPro" id="IPR009057">
    <property type="entry name" value="Homeodomain-like_sf"/>
</dbReference>
<evidence type="ECO:0000313" key="3">
    <source>
        <dbReference type="RefSeq" id="XP_065650436.1"/>
    </source>
</evidence>